<reference evidence="2" key="1">
    <citation type="journal article" date="2019" name="Int. J. Syst. Evol. Microbiol.">
        <title>The Global Catalogue of Microorganisms (GCM) 10K type strain sequencing project: providing services to taxonomists for standard genome sequencing and annotation.</title>
        <authorList>
            <consortium name="The Broad Institute Genomics Platform"/>
            <consortium name="The Broad Institute Genome Sequencing Center for Infectious Disease"/>
            <person name="Wu L."/>
            <person name="Ma J."/>
        </authorList>
    </citation>
    <scope>NUCLEOTIDE SEQUENCE [LARGE SCALE GENOMIC DNA]</scope>
    <source>
        <strain evidence="2">KCTC 23723</strain>
    </source>
</reference>
<evidence type="ECO:0000313" key="1">
    <source>
        <dbReference type="EMBL" id="GGW52535.1"/>
    </source>
</evidence>
<name>A0ABQ2WEN8_9ALTE</name>
<keyword evidence="2" id="KW-1185">Reference proteome</keyword>
<sequence length="502" mass="57053">MINKLKKIIILGGGSAGWMTAAALGKVLKDQYCQIQLIESDRIGTVGVGEATIPQIMLFNELIGLDENAFMRRTQATFKLGIQFVDWHQIGSSYIHAFGDVGKNMEGLQFYHYWLKMRALDRAAPLDEYTLTSLACHEKRFMRSIAAGNSPLSNIAYAFHFDAGLFAAYLRELAENWGVQRTEGEVLSVQQRADGFIHALQLADGSVHEADFFIDCSGFQGVLIEQTLKTGYEDWRHWLPCDSAIAVPCASAGEPWPFTRAKAHTAGWQWRIPLQHRIGNGHVFSSKFMSADEATAILLQNLDGAPLAEPRQIRFTTGKRKQFWQKNCLAIGLAAGFMEPLESTSLHLIQAAISKLFSFFPDRDFAQSDIDEFNRQMHFEYDSIRDFLILHYHATARRDSAFWRYCSSMPIPDALTQKITQFRDHGRIFRFNNEMFSDLSWFEVMLGQGITPARYHPLVDAFPEDALDKRLQGIRQVIRSAVDYMPSHQAFINQHCKADKIY</sequence>
<dbReference type="SUPFAM" id="SSF51905">
    <property type="entry name" value="FAD/NAD(P)-binding domain"/>
    <property type="match status" value="1"/>
</dbReference>
<gene>
    <name evidence="1" type="ORF">GCM10008111_05720</name>
</gene>
<evidence type="ECO:0000313" key="2">
    <source>
        <dbReference type="Proteomes" id="UP000634667"/>
    </source>
</evidence>
<dbReference type="InterPro" id="IPR050816">
    <property type="entry name" value="Flavin-dep_Halogenase_NPB"/>
</dbReference>
<dbReference type="InterPro" id="IPR006905">
    <property type="entry name" value="Flavin_halogenase"/>
</dbReference>
<dbReference type="Pfam" id="PF04820">
    <property type="entry name" value="Trp_halogenase"/>
    <property type="match status" value="1"/>
</dbReference>
<dbReference type="PANTHER" id="PTHR43747">
    <property type="entry name" value="FAD-BINDING PROTEIN"/>
    <property type="match status" value="1"/>
</dbReference>
<organism evidence="1 2">
    <name type="scientific">Alishewanella tabrizica</name>
    <dbReference type="NCBI Taxonomy" id="671278"/>
    <lineage>
        <taxon>Bacteria</taxon>
        <taxon>Pseudomonadati</taxon>
        <taxon>Pseudomonadota</taxon>
        <taxon>Gammaproteobacteria</taxon>
        <taxon>Alteromonadales</taxon>
        <taxon>Alteromonadaceae</taxon>
        <taxon>Alishewanella</taxon>
    </lineage>
</organism>
<dbReference type="EMBL" id="BMYR01000002">
    <property type="protein sequence ID" value="GGW52535.1"/>
    <property type="molecule type" value="Genomic_DNA"/>
</dbReference>
<dbReference type="PANTHER" id="PTHR43747:SF4">
    <property type="entry name" value="FLAVIN-DEPENDENT TRYPTOPHAN HALOGENASE"/>
    <property type="match status" value="1"/>
</dbReference>
<protein>
    <submittedName>
        <fullName evidence="1">Tryptophan halogenase</fullName>
    </submittedName>
</protein>
<dbReference type="InterPro" id="IPR036188">
    <property type="entry name" value="FAD/NAD-bd_sf"/>
</dbReference>
<comment type="caution">
    <text evidence="1">The sequence shown here is derived from an EMBL/GenBank/DDBJ whole genome shotgun (WGS) entry which is preliminary data.</text>
</comment>
<dbReference type="Gene3D" id="3.50.50.60">
    <property type="entry name" value="FAD/NAD(P)-binding domain"/>
    <property type="match status" value="1"/>
</dbReference>
<dbReference type="PIRSF" id="PIRSF011396">
    <property type="entry name" value="Trp_halogenase"/>
    <property type="match status" value="1"/>
</dbReference>
<dbReference type="RefSeq" id="WP_189480312.1">
    <property type="nucleotide sequence ID" value="NZ_BMYR01000002.1"/>
</dbReference>
<accession>A0ABQ2WEN8</accession>
<dbReference type="InterPro" id="IPR033856">
    <property type="entry name" value="Trp_halogen"/>
</dbReference>
<proteinExistence type="predicted"/>
<dbReference type="Proteomes" id="UP000634667">
    <property type="component" value="Unassembled WGS sequence"/>
</dbReference>